<dbReference type="PROSITE" id="PS51352">
    <property type="entry name" value="THIOREDOXIN_2"/>
    <property type="match status" value="1"/>
</dbReference>
<dbReference type="PANTHER" id="PTHR45663">
    <property type="entry name" value="GEO12009P1"/>
    <property type="match status" value="1"/>
</dbReference>
<sequence length="319" mass="33446">MSMPLGNLRGAIDLSPLVARGRADAAPPRPGAPAGGAPAGGGMPVPSLVLEGTDANFGQVLELSREVPIIVDLWADWAEPSKELSPLLERLVTEYAGRLLLVTVAVEANPQLAQAFQAQSVPTVAAVIAGRPLALFVGALPEDQVRDVLDQVLALAAQNGVTGTVAPESGAPEAAAEPAEEPLPPHHAEAYAAIERGDLQAAIAEYRTAIAQDPRDTLAVAGLAQVSLLARLHGKTLDAVRSAAAAQPQDLDAQLDVADLDLSGGHLEDAFDRLLALFPRLDAPGKDRVRARLLEYFEIGGTEDPRVIAARRRLTNLLY</sequence>
<dbReference type="CDD" id="cd02956">
    <property type="entry name" value="ybbN"/>
    <property type="match status" value="1"/>
</dbReference>
<dbReference type="InterPro" id="IPR013766">
    <property type="entry name" value="Thioredoxin_domain"/>
</dbReference>
<name>A0ABM8GDN1_9MICO</name>
<evidence type="ECO:0000313" key="5">
    <source>
        <dbReference type="Proteomes" id="UP001321498"/>
    </source>
</evidence>
<dbReference type="SUPFAM" id="SSF48452">
    <property type="entry name" value="TPR-like"/>
    <property type="match status" value="1"/>
</dbReference>
<dbReference type="InterPro" id="IPR036249">
    <property type="entry name" value="Thioredoxin-like_sf"/>
</dbReference>
<dbReference type="Gene3D" id="1.25.40.10">
    <property type="entry name" value="Tetratricopeptide repeat domain"/>
    <property type="match status" value="1"/>
</dbReference>
<dbReference type="PANTHER" id="PTHR45663:SF11">
    <property type="entry name" value="GEO12009P1"/>
    <property type="match status" value="1"/>
</dbReference>
<evidence type="ECO:0000313" key="4">
    <source>
        <dbReference type="EMBL" id="BDZ46388.1"/>
    </source>
</evidence>
<gene>
    <name evidence="4" type="ORF">GCM10025866_22970</name>
</gene>
<evidence type="ECO:0000259" key="3">
    <source>
        <dbReference type="PROSITE" id="PS51352"/>
    </source>
</evidence>
<reference evidence="5" key="1">
    <citation type="journal article" date="2019" name="Int. J. Syst. Evol. Microbiol.">
        <title>The Global Catalogue of Microorganisms (GCM) 10K type strain sequencing project: providing services to taxonomists for standard genome sequencing and annotation.</title>
        <authorList>
            <consortium name="The Broad Institute Genomics Platform"/>
            <consortium name="The Broad Institute Genome Sequencing Center for Infectious Disease"/>
            <person name="Wu L."/>
            <person name="Ma J."/>
        </authorList>
    </citation>
    <scope>NUCLEOTIDE SEQUENCE [LARGE SCALE GENOMIC DNA]</scope>
    <source>
        <strain evidence="5">NBRC 108725</strain>
    </source>
</reference>
<evidence type="ECO:0000256" key="2">
    <source>
        <dbReference type="ARBA" id="ARBA00023284"/>
    </source>
</evidence>
<dbReference type="Pfam" id="PF00085">
    <property type="entry name" value="Thioredoxin"/>
    <property type="match status" value="1"/>
</dbReference>
<dbReference type="Pfam" id="PF14561">
    <property type="entry name" value="TPR_20"/>
    <property type="match status" value="1"/>
</dbReference>
<protein>
    <submittedName>
        <fullName evidence="4">Co-chaperone YbbN</fullName>
    </submittedName>
</protein>
<keyword evidence="2" id="KW-0676">Redox-active center</keyword>
<organism evidence="4 5">
    <name type="scientific">Naasia aerilata</name>
    <dbReference type="NCBI Taxonomy" id="1162966"/>
    <lineage>
        <taxon>Bacteria</taxon>
        <taxon>Bacillati</taxon>
        <taxon>Actinomycetota</taxon>
        <taxon>Actinomycetes</taxon>
        <taxon>Micrococcales</taxon>
        <taxon>Microbacteriaceae</taxon>
        <taxon>Naasia</taxon>
    </lineage>
</organism>
<dbReference type="SUPFAM" id="SSF52833">
    <property type="entry name" value="Thioredoxin-like"/>
    <property type="match status" value="1"/>
</dbReference>
<dbReference type="EMBL" id="AP027731">
    <property type="protein sequence ID" value="BDZ46388.1"/>
    <property type="molecule type" value="Genomic_DNA"/>
</dbReference>
<evidence type="ECO:0000256" key="1">
    <source>
        <dbReference type="ARBA" id="ARBA00008987"/>
    </source>
</evidence>
<dbReference type="InterPro" id="IPR011990">
    <property type="entry name" value="TPR-like_helical_dom_sf"/>
</dbReference>
<dbReference type="Proteomes" id="UP001321498">
    <property type="component" value="Chromosome"/>
</dbReference>
<proteinExistence type="inferred from homology"/>
<accession>A0ABM8GDN1</accession>
<dbReference type="Gene3D" id="3.40.30.10">
    <property type="entry name" value="Glutaredoxin"/>
    <property type="match status" value="1"/>
</dbReference>
<comment type="similarity">
    <text evidence="1">Belongs to the thioredoxin family.</text>
</comment>
<keyword evidence="5" id="KW-1185">Reference proteome</keyword>
<feature type="domain" description="Thioredoxin" evidence="3">
    <location>
        <begin position="39"/>
        <end position="154"/>
    </location>
</feature>